<reference evidence="2" key="1">
    <citation type="journal article" date="2014" name="Int. J. Syst. Evol. Microbiol.">
        <title>Complete genome sequence of Corynebacterium casei LMG S-19264T (=DSM 44701T), isolated from a smear-ripened cheese.</title>
        <authorList>
            <consortium name="US DOE Joint Genome Institute (JGI-PGF)"/>
            <person name="Walter F."/>
            <person name="Albersmeier A."/>
            <person name="Kalinowski J."/>
            <person name="Ruckert C."/>
        </authorList>
    </citation>
    <scope>NUCLEOTIDE SEQUENCE</scope>
    <source>
        <strain evidence="2">CGMCC 1.16067</strain>
    </source>
</reference>
<comment type="caution">
    <text evidence="2">The sequence shown here is derived from an EMBL/GenBank/DDBJ whole genome shotgun (WGS) entry which is preliminary data.</text>
</comment>
<dbReference type="InterPro" id="IPR058593">
    <property type="entry name" value="ARB_07466-like_C"/>
</dbReference>
<accession>A0A917EYR7</accession>
<dbReference type="Proteomes" id="UP000649179">
    <property type="component" value="Unassembled WGS sequence"/>
</dbReference>
<organism evidence="2 3">
    <name type="scientific">Marmoricola endophyticus</name>
    <dbReference type="NCBI Taxonomy" id="2040280"/>
    <lineage>
        <taxon>Bacteria</taxon>
        <taxon>Bacillati</taxon>
        <taxon>Actinomycetota</taxon>
        <taxon>Actinomycetes</taxon>
        <taxon>Propionibacteriales</taxon>
        <taxon>Nocardioidaceae</taxon>
        <taxon>Marmoricola</taxon>
    </lineage>
</organism>
<feature type="domain" description="ARB-07466-like C-terminal" evidence="1">
    <location>
        <begin position="119"/>
        <end position="221"/>
    </location>
</feature>
<dbReference type="EMBL" id="BMKQ01000001">
    <property type="protein sequence ID" value="GGF33015.1"/>
    <property type="molecule type" value="Genomic_DNA"/>
</dbReference>
<gene>
    <name evidence="2" type="ORF">GCM10011519_03110</name>
</gene>
<evidence type="ECO:0000313" key="2">
    <source>
        <dbReference type="EMBL" id="GGF33015.1"/>
    </source>
</evidence>
<keyword evidence="3" id="KW-1185">Reference proteome</keyword>
<name>A0A917EYR7_9ACTN</name>
<evidence type="ECO:0000259" key="1">
    <source>
        <dbReference type="Pfam" id="PF26571"/>
    </source>
</evidence>
<sequence>MVDRQPVLGRVVAGLLVLALVLGGAAVALAGVLPGGVRSALPGADECRVSVDGADVELTTEEAEDAASRVADGQVPGALTPAEASAVTAALSGRAPAALTCEHGPGYLDDADDQSLGPQGLTARAAAVRRELDAAFGRQRVGGFAPGGVSTGHSAGSAHYEGRAVDVFYRPVSAASRTRGWATAQWLVAHAERLSVRTVIFDDRIWSSGRSSQGWRDYEVDTSGRDAATAAILEHRDHVHVDVA</sequence>
<evidence type="ECO:0000313" key="3">
    <source>
        <dbReference type="Proteomes" id="UP000649179"/>
    </source>
</evidence>
<dbReference type="AlphaFoldDB" id="A0A917EYR7"/>
<reference evidence="2" key="2">
    <citation type="submission" date="2020-09" db="EMBL/GenBank/DDBJ databases">
        <authorList>
            <person name="Sun Q."/>
            <person name="Zhou Y."/>
        </authorList>
    </citation>
    <scope>NUCLEOTIDE SEQUENCE</scope>
    <source>
        <strain evidence="2">CGMCC 1.16067</strain>
    </source>
</reference>
<proteinExistence type="predicted"/>
<protein>
    <recommendedName>
        <fullName evidence="1">ARB-07466-like C-terminal domain-containing protein</fullName>
    </recommendedName>
</protein>
<dbReference type="Pfam" id="PF26571">
    <property type="entry name" value="VldE"/>
    <property type="match status" value="1"/>
</dbReference>